<name>A0AAW1WZ85_RUBAR</name>
<evidence type="ECO:0000313" key="2">
    <source>
        <dbReference type="EMBL" id="KAK9929992.1"/>
    </source>
</evidence>
<comment type="caution">
    <text evidence="2">The sequence shown here is derived from an EMBL/GenBank/DDBJ whole genome shotgun (WGS) entry which is preliminary data.</text>
</comment>
<accession>A0AAW1WZ85</accession>
<dbReference type="EMBL" id="JBEDUW010000005">
    <property type="protein sequence ID" value="KAK9929992.1"/>
    <property type="molecule type" value="Genomic_DNA"/>
</dbReference>
<dbReference type="Gene3D" id="1.25.40.10">
    <property type="entry name" value="Tetratricopeptide repeat domain"/>
    <property type="match status" value="1"/>
</dbReference>
<feature type="compositionally biased region" description="Basic residues" evidence="1">
    <location>
        <begin position="267"/>
        <end position="283"/>
    </location>
</feature>
<gene>
    <name evidence="2" type="ORF">M0R45_027054</name>
</gene>
<keyword evidence="3" id="KW-1185">Reference proteome</keyword>
<reference evidence="2 3" key="1">
    <citation type="journal article" date="2023" name="G3 (Bethesda)">
        <title>A chromosome-length genome assembly and annotation of blackberry (Rubus argutus, cv. 'Hillquist').</title>
        <authorList>
            <person name="Bruna T."/>
            <person name="Aryal R."/>
            <person name="Dudchenko O."/>
            <person name="Sargent D.J."/>
            <person name="Mead D."/>
            <person name="Buti M."/>
            <person name="Cavallini A."/>
            <person name="Hytonen T."/>
            <person name="Andres J."/>
            <person name="Pham M."/>
            <person name="Weisz D."/>
            <person name="Mascagni F."/>
            <person name="Usai G."/>
            <person name="Natali L."/>
            <person name="Bassil N."/>
            <person name="Fernandez G.E."/>
            <person name="Lomsadze A."/>
            <person name="Armour M."/>
            <person name="Olukolu B."/>
            <person name="Poorten T."/>
            <person name="Britton C."/>
            <person name="Davik J."/>
            <person name="Ashrafi H."/>
            <person name="Aiden E.L."/>
            <person name="Borodovsky M."/>
            <person name="Worthington M."/>
        </authorList>
    </citation>
    <scope>NUCLEOTIDE SEQUENCE [LARGE SCALE GENOMIC DNA]</scope>
    <source>
        <tissue evidence="2">Leaf</tissue>
    </source>
</reference>
<dbReference type="InterPro" id="IPR011990">
    <property type="entry name" value="TPR-like_helical_dom_sf"/>
</dbReference>
<sequence length="283" mass="31580">MFFAMDFLDLVAEASLLHERDGSLDVTQSHLHLLLSFHNAPSAIEVSIVDTSNDAYILDWLCVPQGSLVYWVTNSLLNIVQELALNYPCVRAKLGLPDKNNSKGTGILSLASPMESKMTCAQVLSPRDLSNLSIKLLSEGHKERALHLLKLALEKDPEYRAITKLFIAGHPTEVVDIDNLILASQWAGVAHIRQGKIAERIQARYFDGLLMLASALSNVGRKDEALKNLRLAAAYIPAYNEYLEQCENEDDSVVSGKRKIQQDRKRLGNKKRDKKKKSNIMSV</sequence>
<dbReference type="SUPFAM" id="SSF48452">
    <property type="entry name" value="TPR-like"/>
    <property type="match status" value="1"/>
</dbReference>
<proteinExistence type="predicted"/>
<dbReference type="Proteomes" id="UP001457282">
    <property type="component" value="Unassembled WGS sequence"/>
</dbReference>
<protein>
    <submittedName>
        <fullName evidence="2">Uncharacterized protein</fullName>
    </submittedName>
</protein>
<feature type="region of interest" description="Disordered" evidence="1">
    <location>
        <begin position="253"/>
        <end position="283"/>
    </location>
</feature>
<evidence type="ECO:0000256" key="1">
    <source>
        <dbReference type="SAM" id="MobiDB-lite"/>
    </source>
</evidence>
<dbReference type="AlphaFoldDB" id="A0AAW1WZ85"/>
<evidence type="ECO:0000313" key="3">
    <source>
        <dbReference type="Proteomes" id="UP001457282"/>
    </source>
</evidence>
<organism evidence="2 3">
    <name type="scientific">Rubus argutus</name>
    <name type="common">Southern blackberry</name>
    <dbReference type="NCBI Taxonomy" id="59490"/>
    <lineage>
        <taxon>Eukaryota</taxon>
        <taxon>Viridiplantae</taxon>
        <taxon>Streptophyta</taxon>
        <taxon>Embryophyta</taxon>
        <taxon>Tracheophyta</taxon>
        <taxon>Spermatophyta</taxon>
        <taxon>Magnoliopsida</taxon>
        <taxon>eudicotyledons</taxon>
        <taxon>Gunneridae</taxon>
        <taxon>Pentapetalae</taxon>
        <taxon>rosids</taxon>
        <taxon>fabids</taxon>
        <taxon>Rosales</taxon>
        <taxon>Rosaceae</taxon>
        <taxon>Rosoideae</taxon>
        <taxon>Rosoideae incertae sedis</taxon>
        <taxon>Rubus</taxon>
    </lineage>
</organism>